<dbReference type="InterPro" id="IPR051580">
    <property type="entry name" value="ZnF-Chromatin_assoc"/>
</dbReference>
<accession>A0A0L0HJR3</accession>
<dbReference type="RefSeq" id="XP_016609312.1">
    <property type="nucleotide sequence ID" value="XM_016751371.1"/>
</dbReference>
<dbReference type="EMBL" id="KQ257454">
    <property type="protein sequence ID" value="KND01273.1"/>
    <property type="molecule type" value="Genomic_DNA"/>
</dbReference>
<dbReference type="Gene3D" id="3.30.160.60">
    <property type="entry name" value="Classic Zinc Finger"/>
    <property type="match status" value="1"/>
</dbReference>
<dbReference type="SMART" id="SM00355">
    <property type="entry name" value="ZnF_C2H2"/>
    <property type="match status" value="2"/>
</dbReference>
<dbReference type="PANTHER" id="PTHR23057:SF0">
    <property type="entry name" value="JUXTAPOSED WITH ANOTHER ZINC FINGER PROTEIN 1"/>
    <property type="match status" value="1"/>
</dbReference>
<dbReference type="InParanoid" id="A0A0L0HJR3"/>
<dbReference type="VEuPathDB" id="FungiDB:SPPG_03083"/>
<reference evidence="8 9" key="1">
    <citation type="submission" date="2009-08" db="EMBL/GenBank/DDBJ databases">
        <title>The Genome Sequence of Spizellomyces punctatus strain DAOM BR117.</title>
        <authorList>
            <consortium name="The Broad Institute Genome Sequencing Platform"/>
            <person name="Russ C."/>
            <person name="Cuomo C."/>
            <person name="Shea T."/>
            <person name="Young S.K."/>
            <person name="Zeng Q."/>
            <person name="Koehrsen M."/>
            <person name="Haas B."/>
            <person name="Borodovsky M."/>
            <person name="Guigo R."/>
            <person name="Alvarado L."/>
            <person name="Berlin A."/>
            <person name="Bochicchio J."/>
            <person name="Borenstein D."/>
            <person name="Chapman S."/>
            <person name="Chen Z."/>
            <person name="Engels R."/>
            <person name="Freedman E."/>
            <person name="Gellesch M."/>
            <person name="Goldberg J."/>
            <person name="Griggs A."/>
            <person name="Gujja S."/>
            <person name="Heiman D."/>
            <person name="Hepburn T."/>
            <person name="Howarth C."/>
            <person name="Jen D."/>
            <person name="Larson L."/>
            <person name="Lewis B."/>
            <person name="Mehta T."/>
            <person name="Park D."/>
            <person name="Pearson M."/>
            <person name="Roberts A."/>
            <person name="Saif S."/>
            <person name="Shenoy N."/>
            <person name="Sisk P."/>
            <person name="Stolte C."/>
            <person name="Sykes S."/>
            <person name="Thomson T."/>
            <person name="Walk T."/>
            <person name="White J."/>
            <person name="Yandava C."/>
            <person name="Burger G."/>
            <person name="Gray M.W."/>
            <person name="Holland P.W.H."/>
            <person name="King N."/>
            <person name="Lang F.B.F."/>
            <person name="Roger A.J."/>
            <person name="Ruiz-Trillo I."/>
            <person name="Lander E."/>
            <person name="Nusbaum C."/>
        </authorList>
    </citation>
    <scope>NUCLEOTIDE SEQUENCE [LARGE SCALE GENOMIC DNA]</scope>
    <source>
        <strain evidence="8 9">DAOM BR117</strain>
    </source>
</reference>
<sequence>MIQQAELSSSSSSSPSSTSSPLSELRDTNNTKDAAAGGLRHFVFENDFETRHMAELESGERPVYSGLEASQGDHQQRSSPSALAGRPGSSLPAHQYPHLPLPTHASFQSLSHHSYQHVSHAQRQSALPRMQAEEASDDSSSEQVSETSPDVHRSPVTTSQQPVDFGGNSGPGAYANSPHLPRELEHQEPMKQPSLEYGGAQQDENQRPDPSYQQSLQGAAVNQISFPAGFNPTARRRSLSAPPGGLAMHQLTGESQPPFPEFTVNSIGIPVGMHHAGDPSRGMHQGRSYTIHPGAQFQQNRVQRSAAGLSIIPPMMDPHGSIPSPPQTPVISRSPGPQHVRYHPGMQNTGPLPSVNMIHPTPMYMAHQPNLSYHHQMHPSMANQMHPVPSSSQVHPRVHHLIYDHSNGTTHPSLRSPMEMDTSPRYPTPPPRSSSAPVLHGTDMAGPYQPNTYHQVENVPHQAQNPMHGAPAAVFADHPHHQMQPHSAFAPTDPRSPHQQQSSPTTPRRLYKCPKPFCTKTYKNANGLKYHLDRGMCEYDTASPPFHPPPPQPHHHQPVEMDVAAAGHVKIAHRPYWCKVPGCGKKYKNLNGLKYHAKAVHPELDFRSEVKGALLGA</sequence>
<dbReference type="eggNOG" id="KOG4124">
    <property type="taxonomic scope" value="Eukaryota"/>
</dbReference>
<evidence type="ECO:0000256" key="5">
    <source>
        <dbReference type="PROSITE-ProRule" id="PRU00042"/>
    </source>
</evidence>
<name>A0A0L0HJR3_SPIPD</name>
<dbReference type="PROSITE" id="PS50157">
    <property type="entry name" value="ZINC_FINGER_C2H2_2"/>
    <property type="match status" value="1"/>
</dbReference>
<evidence type="ECO:0000256" key="4">
    <source>
        <dbReference type="ARBA" id="ARBA00022833"/>
    </source>
</evidence>
<dbReference type="PANTHER" id="PTHR23057">
    <property type="entry name" value="JUXTAPOSED WITH ANOTHER ZINC FINGER PROTEIN 1"/>
    <property type="match status" value="1"/>
</dbReference>
<evidence type="ECO:0000256" key="3">
    <source>
        <dbReference type="ARBA" id="ARBA00022771"/>
    </source>
</evidence>
<feature type="domain" description="C2H2-type" evidence="7">
    <location>
        <begin position="576"/>
        <end position="601"/>
    </location>
</feature>
<gene>
    <name evidence="8" type="ORF">SPPG_03083</name>
</gene>
<evidence type="ECO:0000259" key="7">
    <source>
        <dbReference type="PROSITE" id="PS50157"/>
    </source>
</evidence>
<dbReference type="GO" id="GO:0008270">
    <property type="term" value="F:zinc ion binding"/>
    <property type="evidence" value="ECO:0007669"/>
    <property type="project" value="UniProtKB-KW"/>
</dbReference>
<feature type="region of interest" description="Disordered" evidence="6">
    <location>
        <begin position="481"/>
        <end position="510"/>
    </location>
</feature>
<dbReference type="Proteomes" id="UP000053201">
    <property type="component" value="Unassembled WGS sequence"/>
</dbReference>
<feature type="compositionally biased region" description="Polar residues" evidence="6">
    <location>
        <begin position="497"/>
        <end position="506"/>
    </location>
</feature>
<feature type="region of interest" description="Disordered" evidence="6">
    <location>
        <begin position="1"/>
        <end position="37"/>
    </location>
</feature>
<evidence type="ECO:0000256" key="2">
    <source>
        <dbReference type="ARBA" id="ARBA00022737"/>
    </source>
</evidence>
<evidence type="ECO:0000256" key="6">
    <source>
        <dbReference type="SAM" id="MobiDB-lite"/>
    </source>
</evidence>
<protein>
    <recommendedName>
        <fullName evidence="7">C2H2-type domain-containing protein</fullName>
    </recommendedName>
</protein>
<dbReference type="OrthoDB" id="3269380at2759"/>
<feature type="region of interest" description="Disordered" evidence="6">
    <location>
        <begin position="53"/>
        <end position="179"/>
    </location>
</feature>
<keyword evidence="1" id="KW-0479">Metal-binding</keyword>
<dbReference type="PROSITE" id="PS00028">
    <property type="entry name" value="ZINC_FINGER_C2H2_1"/>
    <property type="match status" value="1"/>
</dbReference>
<dbReference type="GO" id="GO:0005634">
    <property type="term" value="C:nucleus"/>
    <property type="evidence" value="ECO:0007669"/>
    <property type="project" value="TreeGrafter"/>
</dbReference>
<proteinExistence type="predicted"/>
<dbReference type="OMA" id="HIMEQAM"/>
<dbReference type="InterPro" id="IPR036236">
    <property type="entry name" value="Znf_C2H2_sf"/>
</dbReference>
<dbReference type="AlphaFoldDB" id="A0A0L0HJR3"/>
<dbReference type="STRING" id="645134.A0A0L0HJR3"/>
<evidence type="ECO:0000313" key="9">
    <source>
        <dbReference type="Proteomes" id="UP000053201"/>
    </source>
</evidence>
<dbReference type="GeneID" id="27686630"/>
<evidence type="ECO:0000256" key="1">
    <source>
        <dbReference type="ARBA" id="ARBA00022723"/>
    </source>
</evidence>
<dbReference type="SUPFAM" id="SSF57667">
    <property type="entry name" value="beta-beta-alpha zinc fingers"/>
    <property type="match status" value="1"/>
</dbReference>
<feature type="compositionally biased region" description="Polar residues" evidence="6">
    <location>
        <begin position="105"/>
        <end position="125"/>
    </location>
</feature>
<organism evidence="8 9">
    <name type="scientific">Spizellomyces punctatus (strain DAOM BR117)</name>
    <dbReference type="NCBI Taxonomy" id="645134"/>
    <lineage>
        <taxon>Eukaryota</taxon>
        <taxon>Fungi</taxon>
        <taxon>Fungi incertae sedis</taxon>
        <taxon>Chytridiomycota</taxon>
        <taxon>Chytridiomycota incertae sedis</taxon>
        <taxon>Chytridiomycetes</taxon>
        <taxon>Spizellomycetales</taxon>
        <taxon>Spizellomycetaceae</taxon>
        <taxon>Spizellomyces</taxon>
    </lineage>
</organism>
<dbReference type="InterPro" id="IPR013087">
    <property type="entry name" value="Znf_C2H2_type"/>
</dbReference>
<feature type="region of interest" description="Disordered" evidence="6">
    <location>
        <begin position="194"/>
        <end position="216"/>
    </location>
</feature>
<keyword evidence="9" id="KW-1185">Reference proteome</keyword>
<keyword evidence="2" id="KW-0677">Repeat</keyword>
<evidence type="ECO:0000313" key="8">
    <source>
        <dbReference type="EMBL" id="KND01273.1"/>
    </source>
</evidence>
<feature type="region of interest" description="Disordered" evidence="6">
    <location>
        <begin position="405"/>
        <end position="448"/>
    </location>
</feature>
<keyword evidence="4" id="KW-0862">Zinc</keyword>
<keyword evidence="3 5" id="KW-0863">Zinc-finger</keyword>
<feature type="compositionally biased region" description="Low complexity" evidence="6">
    <location>
        <begin position="7"/>
        <end position="23"/>
    </location>
</feature>